<dbReference type="SUPFAM" id="SSF51735">
    <property type="entry name" value="NAD(P)-binding Rossmann-fold domains"/>
    <property type="match status" value="1"/>
</dbReference>
<keyword evidence="4" id="KW-1185">Reference proteome</keyword>
<evidence type="ECO:0000313" key="3">
    <source>
        <dbReference type="EMBL" id="MBE1236610.1"/>
    </source>
</evidence>
<gene>
    <name evidence="3" type="ORF">IHV25_02955</name>
</gene>
<dbReference type="InterPro" id="IPR051207">
    <property type="entry name" value="ComplexI_NDUFA9_subunit"/>
</dbReference>
<evidence type="ECO:0000259" key="2">
    <source>
        <dbReference type="Pfam" id="PF05368"/>
    </source>
</evidence>
<keyword evidence="1" id="KW-0472">Membrane</keyword>
<dbReference type="CDD" id="cd05271">
    <property type="entry name" value="NDUFA9_like_SDR_a"/>
    <property type="match status" value="1"/>
</dbReference>
<feature type="transmembrane region" description="Helical" evidence="1">
    <location>
        <begin position="6"/>
        <end position="26"/>
    </location>
</feature>
<accession>A0A8J6YL12</accession>
<organism evidence="3 4">
    <name type="scientific">Phaeovibrio sulfidiphilus</name>
    <dbReference type="NCBI Taxonomy" id="1220600"/>
    <lineage>
        <taxon>Bacteria</taxon>
        <taxon>Pseudomonadati</taxon>
        <taxon>Pseudomonadota</taxon>
        <taxon>Alphaproteobacteria</taxon>
        <taxon>Rhodospirillales</taxon>
        <taxon>Rhodospirillaceae</taxon>
        <taxon>Phaeovibrio</taxon>
    </lineage>
</organism>
<keyword evidence="1" id="KW-1133">Transmembrane helix</keyword>
<evidence type="ECO:0000313" key="4">
    <source>
        <dbReference type="Proteomes" id="UP000631034"/>
    </source>
</evidence>
<dbReference type="PANTHER" id="PTHR12126">
    <property type="entry name" value="NADH-UBIQUINONE OXIDOREDUCTASE 39 KDA SUBUNIT-RELATED"/>
    <property type="match status" value="1"/>
</dbReference>
<dbReference type="InterPro" id="IPR036291">
    <property type="entry name" value="NAD(P)-bd_dom_sf"/>
</dbReference>
<comment type="caution">
    <text evidence="3">The sequence shown here is derived from an EMBL/GenBank/DDBJ whole genome shotgun (WGS) entry which is preliminary data.</text>
</comment>
<dbReference type="Pfam" id="PF05368">
    <property type="entry name" value="NmrA"/>
    <property type="match status" value="1"/>
</dbReference>
<dbReference type="Gene3D" id="3.40.50.720">
    <property type="entry name" value="NAD(P)-binding Rossmann-like Domain"/>
    <property type="match status" value="1"/>
</dbReference>
<keyword evidence="1" id="KW-0812">Transmembrane</keyword>
<dbReference type="Proteomes" id="UP000631034">
    <property type="component" value="Unassembled WGS sequence"/>
</dbReference>
<dbReference type="PANTHER" id="PTHR12126:SF11">
    <property type="entry name" value="NADH DEHYDROGENASE [UBIQUINONE] 1 ALPHA SUBCOMPLEX SUBUNIT 9, MITOCHONDRIAL"/>
    <property type="match status" value="1"/>
</dbReference>
<feature type="domain" description="NmrA-like" evidence="2">
    <location>
        <begin position="6"/>
        <end position="242"/>
    </location>
</feature>
<reference evidence="3" key="1">
    <citation type="submission" date="2020-10" db="EMBL/GenBank/DDBJ databases">
        <title>Genome sequence of the unusual species of purple photosynthetic bacteria, Phaeovibrio sulfidiphilus DSM 23193, type strain.</title>
        <authorList>
            <person name="Kyndt J.A."/>
            <person name="Meyer T.E."/>
        </authorList>
    </citation>
    <scope>NUCLEOTIDE SEQUENCE</scope>
    <source>
        <strain evidence="3">DSM 23193</strain>
    </source>
</reference>
<sequence>MELRGRTVTVFGGAGFIGSVLVGLLARRGARVRVPVRDMVKGAHLRPLGEPGQVSPLLCSTGNADSVARVIAGSDVVINLIGILFEGGGHGFESVHVDTAGRIAREAKKADVPVFVHFSALGADDRSASVYARTKSRGEAAVRTAFPSATIVRPSVVFGPGDSFLENMASLARTVPVIGYVDRGGEAGPTRIQPVYVGDVGRAVVRILETPALHGRTFELGGDRVMTMKEIGQLVARSMNRSYPVVGISMGMARILATLVGWLPRPLLTRDVVRLLETDNVVQGKLPGLAELGIEPQPIEMICATMMRGYRPLAPGIVLRRER</sequence>
<name>A0A8J6YL12_9PROT</name>
<dbReference type="RefSeq" id="WP_192533488.1">
    <property type="nucleotide sequence ID" value="NZ_JACZHT010000001.1"/>
</dbReference>
<dbReference type="GO" id="GO:0044877">
    <property type="term" value="F:protein-containing complex binding"/>
    <property type="evidence" value="ECO:0007669"/>
    <property type="project" value="TreeGrafter"/>
</dbReference>
<dbReference type="InterPro" id="IPR008030">
    <property type="entry name" value="NmrA-like"/>
</dbReference>
<proteinExistence type="predicted"/>
<dbReference type="EMBL" id="JACZHT010000001">
    <property type="protein sequence ID" value="MBE1236610.1"/>
    <property type="molecule type" value="Genomic_DNA"/>
</dbReference>
<protein>
    <submittedName>
        <fullName evidence="3">Complex I NDUFA9 subunit family protein</fullName>
    </submittedName>
</protein>
<dbReference type="AlphaFoldDB" id="A0A8J6YL12"/>
<evidence type="ECO:0000256" key="1">
    <source>
        <dbReference type="SAM" id="Phobius"/>
    </source>
</evidence>